<gene>
    <name evidence="1" type="ORF">KC19_11G059800</name>
</gene>
<evidence type="ECO:0000313" key="1">
    <source>
        <dbReference type="EMBL" id="KAG0556524.1"/>
    </source>
</evidence>
<accession>A0A8T0GDV5</accession>
<dbReference type="Proteomes" id="UP000822688">
    <property type="component" value="Chromosome 11"/>
</dbReference>
<protein>
    <submittedName>
        <fullName evidence="1">Uncharacterized protein</fullName>
    </submittedName>
</protein>
<name>A0A8T0GDV5_CERPU</name>
<dbReference type="EMBL" id="CM026432">
    <property type="protein sequence ID" value="KAG0556524.1"/>
    <property type="molecule type" value="Genomic_DNA"/>
</dbReference>
<reference evidence="1 2" key="1">
    <citation type="submission" date="2020-06" db="EMBL/GenBank/DDBJ databases">
        <title>WGS assembly of Ceratodon purpureus strain R40.</title>
        <authorList>
            <person name="Carey S.B."/>
            <person name="Jenkins J."/>
            <person name="Shu S."/>
            <person name="Lovell J.T."/>
            <person name="Sreedasyam A."/>
            <person name="Maumus F."/>
            <person name="Tiley G.P."/>
            <person name="Fernandez-Pozo N."/>
            <person name="Barry K."/>
            <person name="Chen C."/>
            <person name="Wang M."/>
            <person name="Lipzen A."/>
            <person name="Daum C."/>
            <person name="Saski C.A."/>
            <person name="Payton A.C."/>
            <person name="Mcbreen J.C."/>
            <person name="Conrad R.E."/>
            <person name="Kollar L.M."/>
            <person name="Olsson S."/>
            <person name="Huttunen S."/>
            <person name="Landis J.B."/>
            <person name="Wickett N.J."/>
            <person name="Johnson M.G."/>
            <person name="Rensing S.A."/>
            <person name="Grimwood J."/>
            <person name="Schmutz J."/>
            <person name="Mcdaniel S.F."/>
        </authorList>
    </citation>
    <scope>NUCLEOTIDE SEQUENCE [LARGE SCALE GENOMIC DNA]</scope>
    <source>
        <strain evidence="1 2">R40</strain>
    </source>
</reference>
<keyword evidence="2" id="KW-1185">Reference proteome</keyword>
<comment type="caution">
    <text evidence="1">The sequence shown here is derived from an EMBL/GenBank/DDBJ whole genome shotgun (WGS) entry which is preliminary data.</text>
</comment>
<dbReference type="AlphaFoldDB" id="A0A8T0GDV5"/>
<proteinExistence type="predicted"/>
<evidence type="ECO:0000313" key="2">
    <source>
        <dbReference type="Proteomes" id="UP000822688"/>
    </source>
</evidence>
<sequence length="94" mass="10310">MWFPTINYTLCVPGREVELRARRSVGHMMVVRLKCGSRPPSPSPSPETSTQHCKHCFFDAGLSTSVSLSPFSSLLFSPLPLSLSPCEASLWITG</sequence>
<organism evidence="1 2">
    <name type="scientific">Ceratodon purpureus</name>
    <name type="common">Fire moss</name>
    <name type="synonym">Dicranum purpureum</name>
    <dbReference type="NCBI Taxonomy" id="3225"/>
    <lineage>
        <taxon>Eukaryota</taxon>
        <taxon>Viridiplantae</taxon>
        <taxon>Streptophyta</taxon>
        <taxon>Embryophyta</taxon>
        <taxon>Bryophyta</taxon>
        <taxon>Bryophytina</taxon>
        <taxon>Bryopsida</taxon>
        <taxon>Dicranidae</taxon>
        <taxon>Pseudoditrichales</taxon>
        <taxon>Ditrichaceae</taxon>
        <taxon>Ceratodon</taxon>
    </lineage>
</organism>